<evidence type="ECO:0000313" key="1">
    <source>
        <dbReference type="EMBL" id="BDU77329.1"/>
    </source>
</evidence>
<dbReference type="PANTHER" id="PTHR41247">
    <property type="entry name" value="HTH-TYPE TRANSCRIPTIONAL REPRESSOR YCNK"/>
    <property type="match status" value="1"/>
</dbReference>
<name>A0AA48KCN6_9BACT</name>
<proteinExistence type="predicted"/>
<dbReference type="Gene3D" id="3.30.70.2050">
    <property type="match status" value="1"/>
</dbReference>
<protein>
    <submittedName>
        <fullName evidence="1">Nitrous oxide reductase accessory protein NosL</fullName>
    </submittedName>
</protein>
<organism evidence="1 2">
    <name type="scientific">Mesoterricola sediminis</name>
    <dbReference type="NCBI Taxonomy" id="2927980"/>
    <lineage>
        <taxon>Bacteria</taxon>
        <taxon>Pseudomonadati</taxon>
        <taxon>Acidobacteriota</taxon>
        <taxon>Holophagae</taxon>
        <taxon>Holophagales</taxon>
        <taxon>Holophagaceae</taxon>
        <taxon>Mesoterricola</taxon>
    </lineage>
</organism>
<dbReference type="EMBL" id="AP027081">
    <property type="protein sequence ID" value="BDU77329.1"/>
    <property type="molecule type" value="Genomic_DNA"/>
</dbReference>
<dbReference type="PANTHER" id="PTHR41247:SF1">
    <property type="entry name" value="HTH-TYPE TRANSCRIPTIONAL REPRESSOR YCNK"/>
    <property type="match status" value="1"/>
</dbReference>
<dbReference type="RefSeq" id="WP_243335452.1">
    <property type="nucleotide sequence ID" value="NZ_AP027081.1"/>
</dbReference>
<reference evidence="1" key="1">
    <citation type="journal article" date="2023" name="Int. J. Syst. Evol. Microbiol.">
        <title>Mesoterricola silvestris gen. nov., sp. nov., Mesoterricola sediminis sp. nov., Geothrix oryzae sp. nov., Geothrix edaphica sp. nov., Geothrix rubra sp. nov., and Geothrix limicola sp. nov., six novel members of Acidobacteriota isolated from soils.</title>
        <authorList>
            <person name="Itoh H."/>
            <person name="Sugisawa Y."/>
            <person name="Mise K."/>
            <person name="Xu Z."/>
            <person name="Kuniyasu M."/>
            <person name="Ushijima N."/>
            <person name="Kawano K."/>
            <person name="Kobayashi E."/>
            <person name="Shiratori Y."/>
            <person name="Masuda Y."/>
            <person name="Senoo K."/>
        </authorList>
    </citation>
    <scope>NUCLEOTIDE SEQUENCE</scope>
    <source>
        <strain evidence="1">W786</strain>
    </source>
</reference>
<dbReference type="AlphaFoldDB" id="A0AA48KCN6"/>
<dbReference type="KEGG" id="msea:METESE_22870"/>
<accession>A0AA48KCN6</accession>
<dbReference type="InterPro" id="IPR008719">
    <property type="entry name" value="N2O_reductase_NosL"/>
</dbReference>
<sequence>MRRLAAFVASAVLLADPGPPPVGPKAACPVCGMRVTPHGAWVASLTWQDGSASHFDGAKDLFKFLAAPARYLPGRKREAVAALHVREYYGLKPIRAEAAWYVVGSDTLGPMGHELVPLATEADAREFLRDHGGRRILRFPQVDAAVLAGLDAGRF</sequence>
<gene>
    <name evidence="1" type="ORF">METESE_22870</name>
</gene>
<dbReference type="Proteomes" id="UP001228113">
    <property type="component" value="Chromosome"/>
</dbReference>
<keyword evidence="2" id="KW-1185">Reference proteome</keyword>
<evidence type="ECO:0000313" key="2">
    <source>
        <dbReference type="Proteomes" id="UP001228113"/>
    </source>
</evidence>
<dbReference type="Pfam" id="PF05573">
    <property type="entry name" value="NosL"/>
    <property type="match status" value="1"/>
</dbReference>
<dbReference type="SUPFAM" id="SSF160387">
    <property type="entry name" value="NosL/MerB-like"/>
    <property type="match status" value="1"/>
</dbReference>